<dbReference type="RefSeq" id="WP_254675887.1">
    <property type="nucleotide sequence ID" value="NZ_JAMWDU010000007.1"/>
</dbReference>
<evidence type="ECO:0000256" key="1">
    <source>
        <dbReference type="SAM" id="MobiDB-lite"/>
    </source>
</evidence>
<sequence length="77" mass="8681">MAQVQGGSLGDQDFEQRVRETAYFQWELDGRPEGAEKGCWFAALEGCLREREADHLRRQHPVSADGETVLGRQANYG</sequence>
<accession>A0A9Q4FUK4</accession>
<evidence type="ECO:0000313" key="2">
    <source>
        <dbReference type="EMBL" id="MCP8888923.1"/>
    </source>
</evidence>
<feature type="region of interest" description="Disordered" evidence="1">
    <location>
        <begin position="57"/>
        <end position="77"/>
    </location>
</feature>
<dbReference type="EMBL" id="JAMWDU010000007">
    <property type="protein sequence ID" value="MCP8888923.1"/>
    <property type="molecule type" value="Genomic_DNA"/>
</dbReference>
<dbReference type="InterPro" id="IPR021327">
    <property type="entry name" value="DUF2934"/>
</dbReference>
<keyword evidence="3" id="KW-1185">Reference proteome</keyword>
<organism evidence="2 3">
    <name type="scientific">Devosia ureilytica</name>
    <dbReference type="NCBI Taxonomy" id="2952754"/>
    <lineage>
        <taxon>Bacteria</taxon>
        <taxon>Pseudomonadati</taxon>
        <taxon>Pseudomonadota</taxon>
        <taxon>Alphaproteobacteria</taxon>
        <taxon>Hyphomicrobiales</taxon>
        <taxon>Devosiaceae</taxon>
        <taxon>Devosia</taxon>
    </lineage>
</organism>
<comment type="caution">
    <text evidence="2">The sequence shown here is derived from an EMBL/GenBank/DDBJ whole genome shotgun (WGS) entry which is preliminary data.</text>
</comment>
<evidence type="ECO:0000313" key="3">
    <source>
        <dbReference type="Proteomes" id="UP001060275"/>
    </source>
</evidence>
<dbReference type="Proteomes" id="UP001060275">
    <property type="component" value="Unassembled WGS sequence"/>
</dbReference>
<reference evidence="2" key="1">
    <citation type="submission" date="2022-06" db="EMBL/GenBank/DDBJ databases">
        <title>Devosia sp. XJ19-45 genome assembly.</title>
        <authorList>
            <person name="Li B."/>
            <person name="Cai M."/>
            <person name="Nie G."/>
            <person name="Li W."/>
        </authorList>
    </citation>
    <scope>NUCLEOTIDE SEQUENCE</scope>
    <source>
        <strain evidence="2">XJ19-45</strain>
    </source>
</reference>
<proteinExistence type="predicted"/>
<dbReference type="AlphaFoldDB" id="A0A9Q4FUK4"/>
<dbReference type="Pfam" id="PF11154">
    <property type="entry name" value="DUF2934"/>
    <property type="match status" value="1"/>
</dbReference>
<gene>
    <name evidence="2" type="ORF">NF348_17555</name>
</gene>
<name>A0A9Q4FUK4_9HYPH</name>
<protein>
    <submittedName>
        <fullName evidence="2">DUF2934 domain-containing protein</fullName>
    </submittedName>
</protein>